<dbReference type="PANTHER" id="PTHR34820:SF4">
    <property type="entry name" value="INNER MEMBRANE PROTEIN YEBZ"/>
    <property type="match status" value="1"/>
</dbReference>
<sequence length="299" mass="31478">MALSAAELLQPLFAAVMIIALSLAMGVAALSPSKGSALISAATASAALRRLTYWACWLLGIGLAAYGCVSTVAMTDTALMAFPAALWLVLTKSHFGTMLWLSLAAWIAMLLGTVVVPLPLRSPLFILGMVGFALARAATGHAADQGFFSFSVLIHMAHILGASVWLGSILVCVLLTPAWSKWSAPQRNALAQRLSEVATVALAVVVASGLYNVARTLGPAANIWIAEYTWILLAKLCAVAIAAGLGLRNRWYWLAQLDQSAHDQVNGAAGFRRILIAELFVLLIVVALAAKLGTTMPAQ</sequence>
<name>A0A840RRU3_9BURK</name>
<keyword evidence="4 6" id="KW-1133">Transmembrane helix</keyword>
<dbReference type="GO" id="GO:0006825">
    <property type="term" value="P:copper ion transport"/>
    <property type="evidence" value="ECO:0007669"/>
    <property type="project" value="InterPro"/>
</dbReference>
<evidence type="ECO:0000313" key="8">
    <source>
        <dbReference type="EMBL" id="MBB5200403.1"/>
    </source>
</evidence>
<proteinExistence type="predicted"/>
<dbReference type="Proteomes" id="UP000571084">
    <property type="component" value="Unassembled WGS sequence"/>
</dbReference>
<feature type="transmembrane region" description="Helical" evidence="6">
    <location>
        <begin position="95"/>
        <end position="117"/>
    </location>
</feature>
<evidence type="ECO:0000313" key="9">
    <source>
        <dbReference type="Proteomes" id="UP000571084"/>
    </source>
</evidence>
<feature type="domain" description="Copper resistance protein D" evidence="7">
    <location>
        <begin position="190"/>
        <end position="290"/>
    </location>
</feature>
<protein>
    <submittedName>
        <fullName evidence="8">Putative copper resistance protein D</fullName>
    </submittedName>
</protein>
<dbReference type="AlphaFoldDB" id="A0A840RRU3"/>
<keyword evidence="9" id="KW-1185">Reference proteome</keyword>
<comment type="caution">
    <text evidence="8">The sequence shown here is derived from an EMBL/GenBank/DDBJ whole genome shotgun (WGS) entry which is preliminary data.</text>
</comment>
<feature type="transmembrane region" description="Helical" evidence="6">
    <location>
        <begin position="12"/>
        <end position="30"/>
    </location>
</feature>
<feature type="transmembrane region" description="Helical" evidence="6">
    <location>
        <begin position="274"/>
        <end position="293"/>
    </location>
</feature>
<keyword evidence="3 6" id="KW-0812">Transmembrane</keyword>
<feature type="transmembrane region" description="Helical" evidence="6">
    <location>
        <begin position="155"/>
        <end position="176"/>
    </location>
</feature>
<evidence type="ECO:0000256" key="4">
    <source>
        <dbReference type="ARBA" id="ARBA00022989"/>
    </source>
</evidence>
<keyword evidence="5 6" id="KW-0472">Membrane</keyword>
<dbReference type="EMBL" id="JACHHQ010000004">
    <property type="protein sequence ID" value="MBB5200403.1"/>
    <property type="molecule type" value="Genomic_DNA"/>
</dbReference>
<feature type="transmembrane region" description="Helical" evidence="6">
    <location>
        <begin position="197"/>
        <end position="214"/>
    </location>
</feature>
<organism evidence="8 9">
    <name type="scientific">Glaciimonas immobilis</name>
    <dbReference type="NCBI Taxonomy" id="728004"/>
    <lineage>
        <taxon>Bacteria</taxon>
        <taxon>Pseudomonadati</taxon>
        <taxon>Pseudomonadota</taxon>
        <taxon>Betaproteobacteria</taxon>
        <taxon>Burkholderiales</taxon>
        <taxon>Oxalobacteraceae</taxon>
        <taxon>Glaciimonas</taxon>
    </lineage>
</organism>
<reference evidence="8 9" key="1">
    <citation type="submission" date="2020-08" db="EMBL/GenBank/DDBJ databases">
        <title>Genomic Encyclopedia of Type Strains, Phase IV (KMG-IV): sequencing the most valuable type-strain genomes for metagenomic binning, comparative biology and taxonomic classification.</title>
        <authorList>
            <person name="Goeker M."/>
        </authorList>
    </citation>
    <scope>NUCLEOTIDE SEQUENCE [LARGE SCALE GENOMIC DNA]</scope>
    <source>
        <strain evidence="8 9">DSM 23240</strain>
    </source>
</reference>
<feature type="transmembrane region" description="Helical" evidence="6">
    <location>
        <begin position="51"/>
        <end position="75"/>
    </location>
</feature>
<evidence type="ECO:0000256" key="3">
    <source>
        <dbReference type="ARBA" id="ARBA00022692"/>
    </source>
</evidence>
<evidence type="ECO:0000256" key="5">
    <source>
        <dbReference type="ARBA" id="ARBA00023136"/>
    </source>
</evidence>
<feature type="transmembrane region" description="Helical" evidence="6">
    <location>
        <begin position="124"/>
        <end position="143"/>
    </location>
</feature>
<dbReference type="RefSeq" id="WP_168051753.1">
    <property type="nucleotide sequence ID" value="NZ_JAAOZT010000001.1"/>
</dbReference>
<dbReference type="InterPro" id="IPR008457">
    <property type="entry name" value="Cu-R_CopD_dom"/>
</dbReference>
<evidence type="ECO:0000259" key="7">
    <source>
        <dbReference type="Pfam" id="PF05425"/>
    </source>
</evidence>
<gene>
    <name evidence="8" type="ORF">HNR39_002238</name>
</gene>
<evidence type="ECO:0000256" key="6">
    <source>
        <dbReference type="SAM" id="Phobius"/>
    </source>
</evidence>
<evidence type="ECO:0000256" key="2">
    <source>
        <dbReference type="ARBA" id="ARBA00022475"/>
    </source>
</evidence>
<dbReference type="GO" id="GO:0005886">
    <property type="term" value="C:plasma membrane"/>
    <property type="evidence" value="ECO:0007669"/>
    <property type="project" value="UniProtKB-SubCell"/>
</dbReference>
<keyword evidence="2" id="KW-1003">Cell membrane</keyword>
<comment type="subcellular location">
    <subcellularLocation>
        <location evidence="1">Cell membrane</location>
        <topology evidence="1">Multi-pass membrane protein</topology>
    </subcellularLocation>
</comment>
<feature type="transmembrane region" description="Helical" evidence="6">
    <location>
        <begin position="226"/>
        <end position="247"/>
    </location>
</feature>
<dbReference type="Pfam" id="PF05425">
    <property type="entry name" value="CopD"/>
    <property type="match status" value="1"/>
</dbReference>
<accession>A0A840RRU3</accession>
<dbReference type="InterPro" id="IPR032694">
    <property type="entry name" value="CopC/D"/>
</dbReference>
<dbReference type="PANTHER" id="PTHR34820">
    <property type="entry name" value="INNER MEMBRANE PROTEIN YEBZ"/>
    <property type="match status" value="1"/>
</dbReference>
<evidence type="ECO:0000256" key="1">
    <source>
        <dbReference type="ARBA" id="ARBA00004651"/>
    </source>
</evidence>